<evidence type="ECO:0008006" key="8">
    <source>
        <dbReference type="Google" id="ProtNLM"/>
    </source>
</evidence>
<evidence type="ECO:0000313" key="7">
    <source>
        <dbReference type="Proteomes" id="UP000291101"/>
    </source>
</evidence>
<dbReference type="GO" id="GO:0016020">
    <property type="term" value="C:membrane"/>
    <property type="evidence" value="ECO:0007669"/>
    <property type="project" value="UniProtKB-SubCell"/>
</dbReference>
<feature type="transmembrane region" description="Helical" evidence="5">
    <location>
        <begin position="142"/>
        <end position="159"/>
    </location>
</feature>
<sequence>MSSTASPATRPVRGGIDGLVRAAHAGPALAVTVLAGLLAVAQDLPAGRAALVVAAVLTGQLTVGWSNDLIDQGRDRSAGRSDKPLATGAVPVRMVQACCAVAVVCCVALSLACGVAAGLVHLTCVAAAWAYNLRLKSTVWSWVPYAVAFGLLTVFVALADEARPPWWWPVGAALLGVGAHLLNVLPDLDDDASTGVRGLPHVLGPRRIAPIAATVLVAATVVVLVGAAPATLVVVPSAAVVLALALVVVAGSGRRPFVAAIGIALVDAALLVVAR</sequence>
<evidence type="ECO:0000256" key="5">
    <source>
        <dbReference type="SAM" id="Phobius"/>
    </source>
</evidence>
<name>A0A4Q2T4X3_9ACTN</name>
<keyword evidence="4 5" id="KW-0472">Membrane</keyword>
<feature type="transmembrane region" description="Helical" evidence="5">
    <location>
        <begin position="232"/>
        <end position="251"/>
    </location>
</feature>
<protein>
    <recommendedName>
        <fullName evidence="8">Ubiquinone biosynthesis protein UbiA</fullName>
    </recommendedName>
</protein>
<dbReference type="AlphaFoldDB" id="A0A4Q2T4X3"/>
<accession>A0A4Q2T4X3</accession>
<dbReference type="Pfam" id="PF01040">
    <property type="entry name" value="UbiA"/>
    <property type="match status" value="1"/>
</dbReference>
<reference evidence="6 7" key="1">
    <citation type="submission" date="2019-01" db="EMBL/GenBank/DDBJ databases">
        <title>Novel species of Nocardioides.</title>
        <authorList>
            <person name="Liu Q."/>
            <person name="X Y.-H."/>
        </authorList>
    </citation>
    <scope>NUCLEOTIDE SEQUENCE [LARGE SCALE GENOMIC DNA]</scope>
    <source>
        <strain evidence="6 7">HLT2-9</strain>
    </source>
</reference>
<comment type="caution">
    <text evidence="6">The sequence shown here is derived from an EMBL/GenBank/DDBJ whole genome shotgun (WGS) entry which is preliminary data.</text>
</comment>
<evidence type="ECO:0000313" key="6">
    <source>
        <dbReference type="EMBL" id="RYC13855.1"/>
    </source>
</evidence>
<feature type="transmembrane region" description="Helical" evidence="5">
    <location>
        <begin position="166"/>
        <end position="185"/>
    </location>
</feature>
<dbReference type="OrthoDB" id="3212588at2"/>
<evidence type="ECO:0000256" key="4">
    <source>
        <dbReference type="ARBA" id="ARBA00023136"/>
    </source>
</evidence>
<dbReference type="Proteomes" id="UP000291101">
    <property type="component" value="Unassembled WGS sequence"/>
</dbReference>
<feature type="transmembrane region" description="Helical" evidence="5">
    <location>
        <begin position="97"/>
        <end position="130"/>
    </location>
</feature>
<comment type="subcellular location">
    <subcellularLocation>
        <location evidence="1">Membrane</location>
        <topology evidence="1">Multi-pass membrane protein</topology>
    </subcellularLocation>
</comment>
<feature type="transmembrane region" description="Helical" evidence="5">
    <location>
        <begin position="208"/>
        <end position="225"/>
    </location>
</feature>
<keyword evidence="3 5" id="KW-1133">Transmembrane helix</keyword>
<dbReference type="EMBL" id="SDWV01000003">
    <property type="protein sequence ID" value="RYC13855.1"/>
    <property type="molecule type" value="Genomic_DNA"/>
</dbReference>
<keyword evidence="7" id="KW-1185">Reference proteome</keyword>
<feature type="transmembrane region" description="Helical" evidence="5">
    <location>
        <begin position="257"/>
        <end position="274"/>
    </location>
</feature>
<dbReference type="InterPro" id="IPR000537">
    <property type="entry name" value="UbiA_prenyltransferase"/>
</dbReference>
<dbReference type="Gene3D" id="1.10.357.140">
    <property type="entry name" value="UbiA prenyltransferase"/>
    <property type="match status" value="1"/>
</dbReference>
<evidence type="ECO:0000256" key="3">
    <source>
        <dbReference type="ARBA" id="ARBA00022989"/>
    </source>
</evidence>
<dbReference type="InterPro" id="IPR044878">
    <property type="entry name" value="UbiA_sf"/>
</dbReference>
<gene>
    <name evidence="6" type="ORF">EUA94_04505</name>
</gene>
<evidence type="ECO:0000256" key="2">
    <source>
        <dbReference type="ARBA" id="ARBA00022692"/>
    </source>
</evidence>
<keyword evidence="2 5" id="KW-0812">Transmembrane</keyword>
<dbReference type="RefSeq" id="WP_129425093.1">
    <property type="nucleotide sequence ID" value="NZ_SDWV01000003.1"/>
</dbReference>
<dbReference type="GO" id="GO:0016765">
    <property type="term" value="F:transferase activity, transferring alkyl or aryl (other than methyl) groups"/>
    <property type="evidence" value="ECO:0007669"/>
    <property type="project" value="InterPro"/>
</dbReference>
<evidence type="ECO:0000256" key="1">
    <source>
        <dbReference type="ARBA" id="ARBA00004141"/>
    </source>
</evidence>
<organism evidence="6 7">
    <name type="scientific">Nocardioides zhouii</name>
    <dbReference type="NCBI Taxonomy" id="1168729"/>
    <lineage>
        <taxon>Bacteria</taxon>
        <taxon>Bacillati</taxon>
        <taxon>Actinomycetota</taxon>
        <taxon>Actinomycetes</taxon>
        <taxon>Propionibacteriales</taxon>
        <taxon>Nocardioidaceae</taxon>
        <taxon>Nocardioides</taxon>
    </lineage>
</organism>
<proteinExistence type="predicted"/>